<feature type="signal peptide" evidence="12">
    <location>
        <begin position="1"/>
        <end position="35"/>
    </location>
</feature>
<accession>A0ABD1K6V3</accession>
<evidence type="ECO:0000256" key="7">
    <source>
        <dbReference type="ARBA" id="ARBA00023180"/>
    </source>
</evidence>
<dbReference type="InterPro" id="IPR007110">
    <property type="entry name" value="Ig-like_dom"/>
</dbReference>
<evidence type="ECO:0000256" key="2">
    <source>
        <dbReference type="ARBA" id="ARBA00022692"/>
    </source>
</evidence>
<dbReference type="Pfam" id="PF07686">
    <property type="entry name" value="V-set"/>
    <property type="match status" value="1"/>
</dbReference>
<comment type="subcellular location">
    <subcellularLocation>
        <location evidence="1">Membrane</location>
        <topology evidence="1">Single-pass type I membrane protein</topology>
    </subcellularLocation>
</comment>
<feature type="compositionally biased region" description="Polar residues" evidence="10">
    <location>
        <begin position="140"/>
        <end position="169"/>
    </location>
</feature>
<feature type="transmembrane region" description="Helical" evidence="11">
    <location>
        <begin position="186"/>
        <end position="208"/>
    </location>
</feature>
<evidence type="ECO:0000313" key="15">
    <source>
        <dbReference type="Proteomes" id="UP001591681"/>
    </source>
</evidence>
<evidence type="ECO:0000313" key="14">
    <source>
        <dbReference type="EMBL" id="KAL2094862.1"/>
    </source>
</evidence>
<dbReference type="AlphaFoldDB" id="A0ABD1K6V3"/>
<dbReference type="Proteomes" id="UP001591681">
    <property type="component" value="Unassembled WGS sequence"/>
</dbReference>
<evidence type="ECO:0000256" key="1">
    <source>
        <dbReference type="ARBA" id="ARBA00004479"/>
    </source>
</evidence>
<feature type="chain" id="PRO_5044753347" description="Ig-like domain-containing protein" evidence="12">
    <location>
        <begin position="36"/>
        <end position="265"/>
    </location>
</feature>
<dbReference type="FunFam" id="2.60.40.10:FF:000774">
    <property type="entry name" value="Hepatitis A virus cellular receptor 1"/>
    <property type="match status" value="1"/>
</dbReference>
<evidence type="ECO:0000256" key="5">
    <source>
        <dbReference type="ARBA" id="ARBA00023136"/>
    </source>
</evidence>
<evidence type="ECO:0000256" key="8">
    <source>
        <dbReference type="ARBA" id="ARBA00023319"/>
    </source>
</evidence>
<feature type="domain" description="Ig-like" evidence="13">
    <location>
        <begin position="12"/>
        <end position="134"/>
    </location>
</feature>
<evidence type="ECO:0000259" key="13">
    <source>
        <dbReference type="PROSITE" id="PS50835"/>
    </source>
</evidence>
<keyword evidence="8" id="KW-0393">Immunoglobulin domain</keyword>
<keyword evidence="2 11" id="KW-0812">Transmembrane</keyword>
<dbReference type="InterPro" id="IPR003599">
    <property type="entry name" value="Ig_sub"/>
</dbReference>
<protein>
    <recommendedName>
        <fullName evidence="13">Ig-like domain-containing protein</fullName>
    </recommendedName>
</protein>
<keyword evidence="6" id="KW-1015">Disulfide bond</keyword>
<dbReference type="PROSITE" id="PS50835">
    <property type="entry name" value="IG_LIKE"/>
    <property type="match status" value="1"/>
</dbReference>
<keyword evidence="5 11" id="KW-0472">Membrane</keyword>
<organism evidence="14 15">
    <name type="scientific">Coilia grayii</name>
    <name type="common">Gray's grenadier anchovy</name>
    <dbReference type="NCBI Taxonomy" id="363190"/>
    <lineage>
        <taxon>Eukaryota</taxon>
        <taxon>Metazoa</taxon>
        <taxon>Chordata</taxon>
        <taxon>Craniata</taxon>
        <taxon>Vertebrata</taxon>
        <taxon>Euteleostomi</taxon>
        <taxon>Actinopterygii</taxon>
        <taxon>Neopterygii</taxon>
        <taxon>Teleostei</taxon>
        <taxon>Clupei</taxon>
        <taxon>Clupeiformes</taxon>
        <taxon>Clupeoidei</taxon>
        <taxon>Engraulidae</taxon>
        <taxon>Coilinae</taxon>
        <taxon>Coilia</taxon>
    </lineage>
</organism>
<dbReference type="InterPro" id="IPR036179">
    <property type="entry name" value="Ig-like_dom_sf"/>
</dbReference>
<dbReference type="InterPro" id="IPR013106">
    <property type="entry name" value="Ig_V-set"/>
</dbReference>
<dbReference type="PANTHER" id="PTHR46608">
    <property type="entry name" value="T-CELL IMMUNOGLOBULIN AND MUCIN DOMAIN-CONTAINING PROTEIN 4"/>
    <property type="match status" value="1"/>
</dbReference>
<dbReference type="SUPFAM" id="SSF48726">
    <property type="entry name" value="Immunoglobulin"/>
    <property type="match status" value="1"/>
</dbReference>
<keyword evidence="7" id="KW-0325">Glycoprotein</keyword>
<evidence type="ECO:0000256" key="4">
    <source>
        <dbReference type="ARBA" id="ARBA00022989"/>
    </source>
</evidence>
<evidence type="ECO:0000256" key="10">
    <source>
        <dbReference type="SAM" id="MobiDB-lite"/>
    </source>
</evidence>
<comment type="similarity">
    <text evidence="9">Belongs to the immunoglobulin superfamily. TIM family.</text>
</comment>
<dbReference type="SMART" id="SM00409">
    <property type="entry name" value="IG"/>
    <property type="match status" value="1"/>
</dbReference>
<reference evidence="14 15" key="1">
    <citation type="submission" date="2024-09" db="EMBL/GenBank/DDBJ databases">
        <title>A chromosome-level genome assembly of Gray's grenadier anchovy, Coilia grayii.</title>
        <authorList>
            <person name="Fu Z."/>
        </authorList>
    </citation>
    <scope>NUCLEOTIDE SEQUENCE [LARGE SCALE GENOMIC DNA]</scope>
    <source>
        <strain evidence="14">G4</strain>
        <tissue evidence="14">Muscle</tissue>
    </source>
</reference>
<evidence type="ECO:0000256" key="9">
    <source>
        <dbReference type="ARBA" id="ARBA00038203"/>
    </source>
</evidence>
<keyword evidence="4 11" id="KW-1133">Transmembrane helix</keyword>
<evidence type="ECO:0000256" key="11">
    <source>
        <dbReference type="SAM" id="Phobius"/>
    </source>
</evidence>
<keyword evidence="15" id="KW-1185">Reference proteome</keyword>
<evidence type="ECO:0000256" key="12">
    <source>
        <dbReference type="SAM" id="SignalP"/>
    </source>
</evidence>
<gene>
    <name evidence="14" type="ORF">ACEWY4_009581</name>
</gene>
<dbReference type="EMBL" id="JBHFQA010000008">
    <property type="protein sequence ID" value="KAL2094862.1"/>
    <property type="molecule type" value="Genomic_DNA"/>
</dbReference>
<dbReference type="PANTHER" id="PTHR46608:SF3">
    <property type="entry name" value="T-CELL IMMUNOGLOBULIN AND MUCIN DOMAIN-CONTAINING PROTEIN 4"/>
    <property type="match status" value="1"/>
</dbReference>
<dbReference type="InterPro" id="IPR013783">
    <property type="entry name" value="Ig-like_fold"/>
</dbReference>
<comment type="caution">
    <text evidence="14">The sequence shown here is derived from an EMBL/GenBank/DDBJ whole genome shotgun (WGS) entry which is preliminary data.</text>
</comment>
<keyword evidence="3 12" id="KW-0732">Signal</keyword>
<dbReference type="Gene3D" id="2.60.40.10">
    <property type="entry name" value="Immunoglobulins"/>
    <property type="match status" value="1"/>
</dbReference>
<dbReference type="GO" id="GO:0016020">
    <property type="term" value="C:membrane"/>
    <property type="evidence" value="ECO:0007669"/>
    <property type="project" value="UniProtKB-SubCell"/>
</dbReference>
<evidence type="ECO:0000256" key="6">
    <source>
        <dbReference type="ARBA" id="ARBA00023157"/>
    </source>
</evidence>
<proteinExistence type="inferred from homology"/>
<feature type="region of interest" description="Disordered" evidence="10">
    <location>
        <begin position="138"/>
        <end position="169"/>
    </location>
</feature>
<evidence type="ECO:0000256" key="3">
    <source>
        <dbReference type="ARBA" id="ARBA00022729"/>
    </source>
</evidence>
<name>A0ABD1K6V3_9TELE</name>
<sequence>MSAVCHYIALSPALLHLFTCLVGVSSGTAVYGTEGENVTLPCFYNSHYHGLISICWGTGDIPSMGCNNNIITTDGHKVTSRVSDRYQLLGNLTMGNVSLTICNSMSRDSGKYFCRIHVPGWFNDEKHSLSLVISKAPKPSFQSTTSGPPVTESPTGAHQNSSATGFTHTPQYSEVEGQKVPHNLRVLLATVLLSLVVVAVIVTSVFLIRKQLKKTQHFQSRAQASDNTVIYSNSGSSLGLFSREMAVENVYHLDDSDVYEEFSPA</sequence>